<dbReference type="OrthoDB" id="3668248at2"/>
<gene>
    <name evidence="1" type="ORF">Asera_36360</name>
</gene>
<evidence type="ECO:0000313" key="1">
    <source>
        <dbReference type="EMBL" id="BCJ29528.1"/>
    </source>
</evidence>
<sequence length="96" mass="10106">MLRRDSAGLGAAIDAVDLAALAGQLRDGAYDRNGAALSAAFSAAFDELFEVVTADDFPAGHAGYGWAVIGSNPFQVVLNDGAYNLTTRAEVWWRAD</sequence>
<dbReference type="KEGG" id="aser:Asera_36360"/>
<dbReference type="EMBL" id="AP023354">
    <property type="protein sequence ID" value="BCJ29528.1"/>
    <property type="molecule type" value="Genomic_DNA"/>
</dbReference>
<dbReference type="RefSeq" id="WP_030447894.1">
    <property type="nucleotide sequence ID" value="NZ_AP023354.1"/>
</dbReference>
<evidence type="ECO:0000313" key="2">
    <source>
        <dbReference type="Proteomes" id="UP000680750"/>
    </source>
</evidence>
<proteinExistence type="predicted"/>
<protein>
    <submittedName>
        <fullName evidence="1">Uncharacterized protein</fullName>
    </submittedName>
</protein>
<dbReference type="AlphaFoldDB" id="A0A810L5Z6"/>
<dbReference type="Proteomes" id="UP000680750">
    <property type="component" value="Chromosome"/>
</dbReference>
<reference evidence="1" key="1">
    <citation type="submission" date="2020-08" db="EMBL/GenBank/DDBJ databases">
        <title>Whole genome shotgun sequence of Actinocatenispora sera NBRC 101916.</title>
        <authorList>
            <person name="Komaki H."/>
            <person name="Tamura T."/>
        </authorList>
    </citation>
    <scope>NUCLEOTIDE SEQUENCE</scope>
    <source>
        <strain evidence="1">NBRC 101916</strain>
    </source>
</reference>
<keyword evidence="2" id="KW-1185">Reference proteome</keyword>
<accession>A0A810L5Z6</accession>
<organism evidence="1 2">
    <name type="scientific">Actinocatenispora sera</name>
    <dbReference type="NCBI Taxonomy" id="390989"/>
    <lineage>
        <taxon>Bacteria</taxon>
        <taxon>Bacillati</taxon>
        <taxon>Actinomycetota</taxon>
        <taxon>Actinomycetes</taxon>
        <taxon>Micromonosporales</taxon>
        <taxon>Micromonosporaceae</taxon>
        <taxon>Actinocatenispora</taxon>
    </lineage>
</organism>
<name>A0A810L5Z6_9ACTN</name>